<feature type="coiled-coil region" evidence="1">
    <location>
        <begin position="105"/>
        <end position="136"/>
    </location>
</feature>
<dbReference type="SUPFAM" id="SSF48452">
    <property type="entry name" value="TPR-like"/>
    <property type="match status" value="1"/>
</dbReference>
<feature type="domain" description="Orc1-like AAA ATPase" evidence="3">
    <location>
        <begin position="378"/>
        <end position="563"/>
    </location>
</feature>
<dbReference type="InterPro" id="IPR011990">
    <property type="entry name" value="TPR-like_helical_dom_sf"/>
</dbReference>
<dbReference type="InterPro" id="IPR041664">
    <property type="entry name" value="AAA_16"/>
</dbReference>
<feature type="region of interest" description="Disordered" evidence="2">
    <location>
        <begin position="268"/>
        <end position="290"/>
    </location>
</feature>
<evidence type="ECO:0000313" key="4">
    <source>
        <dbReference type="EMBL" id="KAL3777368.1"/>
    </source>
</evidence>
<gene>
    <name evidence="4" type="ORF">HJC23_010172</name>
</gene>
<dbReference type="InterPro" id="IPR027417">
    <property type="entry name" value="P-loop_NTPase"/>
</dbReference>
<evidence type="ECO:0000313" key="5">
    <source>
        <dbReference type="Proteomes" id="UP001516023"/>
    </source>
</evidence>
<comment type="caution">
    <text evidence="4">The sequence shown here is derived from an EMBL/GenBank/DDBJ whole genome shotgun (WGS) entry which is preliminary data.</text>
</comment>
<accession>A0ABD3NQ04</accession>
<protein>
    <recommendedName>
        <fullName evidence="3">Orc1-like AAA ATPase domain-containing protein</fullName>
    </recommendedName>
</protein>
<dbReference type="SUPFAM" id="SSF52540">
    <property type="entry name" value="P-loop containing nucleoside triphosphate hydrolases"/>
    <property type="match status" value="1"/>
</dbReference>
<dbReference type="PANTHER" id="PTHR43642">
    <property type="entry name" value="HYBRID SIGNAL TRANSDUCTION HISTIDINE KINASE G"/>
    <property type="match status" value="1"/>
</dbReference>
<dbReference type="EMBL" id="JABMIG020000449">
    <property type="protein sequence ID" value="KAL3777368.1"/>
    <property type="molecule type" value="Genomic_DNA"/>
</dbReference>
<organism evidence="4 5">
    <name type="scientific">Cyclotella cryptica</name>
    <dbReference type="NCBI Taxonomy" id="29204"/>
    <lineage>
        <taxon>Eukaryota</taxon>
        <taxon>Sar</taxon>
        <taxon>Stramenopiles</taxon>
        <taxon>Ochrophyta</taxon>
        <taxon>Bacillariophyta</taxon>
        <taxon>Coscinodiscophyceae</taxon>
        <taxon>Thalassiosirophycidae</taxon>
        <taxon>Stephanodiscales</taxon>
        <taxon>Stephanodiscaceae</taxon>
        <taxon>Cyclotella</taxon>
    </lineage>
</organism>
<evidence type="ECO:0000256" key="1">
    <source>
        <dbReference type="SAM" id="Coils"/>
    </source>
</evidence>
<keyword evidence="5" id="KW-1185">Reference proteome</keyword>
<dbReference type="Proteomes" id="UP001516023">
    <property type="component" value="Unassembled WGS sequence"/>
</dbReference>
<dbReference type="Pfam" id="PF13191">
    <property type="entry name" value="AAA_16"/>
    <property type="match status" value="1"/>
</dbReference>
<sequence>MTTAIPLKHWIKVALESSSIGNGAAALSPAYFASALRIAIDLTRQISDVEQLSDSGLFHGIASLPPPFPVACIDWADCITVSLKPHDEIGEHGESSLQCPSPASLSDSTDDLDELLDKIAQEIENDETELPNENEDLTGVMKQHGSDASYFNVECARIFYCNVPANRVDSNMEKLQRIYSLGLVFYQLFSGGEQPPVELLVVASPNGGNLAVVSASLEEGEEQKPASCSGLTYNDFASTLNMSDDTSLDGSSLLGGILNDVNVEHYESNNGYHTTSSSNKRQALSSRSRQNVAPSTGAIIYNVPVDCLSMKGVPRRLCDVICNMIDCINGDFMGNESYSGIADVTSDLQLMLDKPSIYLHDLDVDKLSQTGLELNDTVFERNDELASLKCSYLQSIRGSAELAIITGMSGTGKSTMANQLGSFITANGGVFLSGKFDLQQVMPYSAVASAFNSYVDVFTRVEESELAMMFASKMRMAMGADLFYLIQVIPNLSQLIHESSTDIPPNQDDCVDAQQRLQYLFCQFVEVISSCSGAPITLFMDDVQWADSASMSIIGQLLKASRTMQHGMPIFFLGACRNDKTGSDHAFWKMIEDVGAFGFKTTLVKLNCLDKDTVTHVVSNLLHLSHRLVGSLSDIVYHKTKGNPLFVSKMLLSLNREGLLRLSLTRNRWEWDEVKIQSRKLPDDVATLLVHNINALPIDAKTALGVLSCFGASTACEVIRALETDLDLNLIEPLNIAIVEGFVDKFDERFCFCHDRILEASYSMIEAFSFFDHGMTFLRKKHWSDQYDLSLELFNLAAKCALAIKDLTSLTMICDELSRNARKCEDTLNSSFVLMSALTHSRISESVQFGFRVLSQLGVHIPNSSSRDETMKLISQTKSSLDGISLETLLNYRILTDYKKDMAMKFLAKLENSVQQTNTSLQPLVTIKIIQLTVEHGLSPMSAIGFAYFGGMLAELGDIQEGYQYTKLANALLDKNHSNEIAGELIFLSAELRSYMEPLQVINDCRLQGQATAMAAGDVHWACMNKLMCGDPSVARGKLIGSQGRGCQCWAWDEDEAVNTDLLTRNVIENKNTYQLVIVYFQKMFLSLVFNNYDDMKHSAEKFFEFNMPSWHLLSAHAGHVFIGGLVSFRIFRETCNPLWATRGEAFKDRIHTWRDQGYFQNFGSKSFLLEAEEFYSNGNIERAQVLYENAISSARGHKFIHEEAIACELAATFYLNTGNKSMALKYFTDAYRAYFKWGAFSKVKALYAYMQDKFGTAEGTSADFQSILLNTNSLKRSHSS</sequence>
<evidence type="ECO:0000256" key="2">
    <source>
        <dbReference type="SAM" id="MobiDB-lite"/>
    </source>
</evidence>
<name>A0ABD3NQ04_9STRA</name>
<proteinExistence type="predicted"/>
<dbReference type="PANTHER" id="PTHR43642:SF1">
    <property type="entry name" value="HYBRID SIGNAL TRANSDUCTION HISTIDINE KINASE G"/>
    <property type="match status" value="1"/>
</dbReference>
<keyword evidence="1" id="KW-0175">Coiled coil</keyword>
<reference evidence="4 5" key="1">
    <citation type="journal article" date="2020" name="G3 (Bethesda)">
        <title>Improved Reference Genome for Cyclotella cryptica CCMP332, a Model for Cell Wall Morphogenesis, Salinity Adaptation, and Lipid Production in Diatoms (Bacillariophyta).</title>
        <authorList>
            <person name="Roberts W.R."/>
            <person name="Downey K.M."/>
            <person name="Ruck E.C."/>
            <person name="Traller J.C."/>
            <person name="Alverson A.J."/>
        </authorList>
    </citation>
    <scope>NUCLEOTIDE SEQUENCE [LARGE SCALE GENOMIC DNA]</scope>
    <source>
        <strain evidence="4 5">CCMP332</strain>
    </source>
</reference>
<evidence type="ECO:0000259" key="3">
    <source>
        <dbReference type="Pfam" id="PF13191"/>
    </source>
</evidence>
<dbReference type="InterPro" id="IPR053159">
    <property type="entry name" value="Hybrid_Histidine_Kinase"/>
</dbReference>